<dbReference type="AlphaFoldDB" id="A0A1H6YH63"/>
<dbReference type="Gene3D" id="2.60.120.560">
    <property type="entry name" value="Exo-inulinase, domain 1"/>
    <property type="match status" value="1"/>
</dbReference>
<accession>A0A1H6YH63</accession>
<evidence type="ECO:0000313" key="1">
    <source>
        <dbReference type="EMBL" id="SEJ40643.1"/>
    </source>
</evidence>
<keyword evidence="2" id="KW-1185">Reference proteome</keyword>
<dbReference type="STRING" id="408657.SAMN04487995_4519"/>
<organism evidence="1 2">
    <name type="scientific">Dyadobacter koreensis</name>
    <dbReference type="NCBI Taxonomy" id="408657"/>
    <lineage>
        <taxon>Bacteria</taxon>
        <taxon>Pseudomonadati</taxon>
        <taxon>Bacteroidota</taxon>
        <taxon>Cytophagia</taxon>
        <taxon>Cytophagales</taxon>
        <taxon>Spirosomataceae</taxon>
        <taxon>Dyadobacter</taxon>
    </lineage>
</organism>
<reference evidence="1 2" key="1">
    <citation type="submission" date="2016-10" db="EMBL/GenBank/DDBJ databases">
        <authorList>
            <person name="de Groot N.N."/>
        </authorList>
    </citation>
    <scope>NUCLEOTIDE SEQUENCE [LARGE SCALE GENOMIC DNA]</scope>
    <source>
        <strain evidence="1 2">DSM 19938</strain>
    </source>
</reference>
<proteinExistence type="predicted"/>
<dbReference type="Proteomes" id="UP000199532">
    <property type="component" value="Unassembled WGS sequence"/>
</dbReference>
<sequence length="250" mass="28674">MLKRANFVRELLAREIKVHKVCEDLTMKPTVLILLICLTLLSYAHAQTIKLDLKRLEPIQASMSIQMIGGKQVLRVLKDTTVKEVDEPTFVKVKGVNFRNGSIEVKVLSRLLKDAPEYARGFIGIAFRVNEQNSKYESIYIRPTNGRAMDQVRRNHSIQYYSYPDYKFDILRKQSPEKYESYADMELNKWITLRIEVKGAHAKLFIDRISQPPLIVNDLKLGPDASGGVALWVEVGTEGFFSDLKIIKQD</sequence>
<evidence type="ECO:0008006" key="3">
    <source>
        <dbReference type="Google" id="ProtNLM"/>
    </source>
</evidence>
<dbReference type="EMBL" id="FNXY01000007">
    <property type="protein sequence ID" value="SEJ40643.1"/>
    <property type="molecule type" value="Genomic_DNA"/>
</dbReference>
<protein>
    <recommendedName>
        <fullName evidence="3">3-keto-disaccharide hydrolase domain-containing protein</fullName>
    </recommendedName>
</protein>
<evidence type="ECO:0000313" key="2">
    <source>
        <dbReference type="Proteomes" id="UP000199532"/>
    </source>
</evidence>
<name>A0A1H6YH63_9BACT</name>
<gene>
    <name evidence="1" type="ORF">SAMN04487995_4519</name>
</gene>